<dbReference type="Pfam" id="PF02958">
    <property type="entry name" value="EcKL"/>
    <property type="match status" value="1"/>
</dbReference>
<name>A0AAX6MDR4_9PEZI</name>
<organism evidence="1 2">
    <name type="scientific">Daldinia eschscholtzii</name>
    <dbReference type="NCBI Taxonomy" id="292717"/>
    <lineage>
        <taxon>Eukaryota</taxon>
        <taxon>Fungi</taxon>
        <taxon>Dikarya</taxon>
        <taxon>Ascomycota</taxon>
        <taxon>Pezizomycotina</taxon>
        <taxon>Sordariomycetes</taxon>
        <taxon>Xylariomycetidae</taxon>
        <taxon>Xylariales</taxon>
        <taxon>Hypoxylaceae</taxon>
        <taxon>Daldinia</taxon>
    </lineage>
</organism>
<dbReference type="EMBL" id="JBANMG010000008">
    <property type="protein sequence ID" value="KAK6950517.1"/>
    <property type="molecule type" value="Genomic_DNA"/>
</dbReference>
<accession>A0AAX6MDR4</accession>
<dbReference type="InterPro" id="IPR004119">
    <property type="entry name" value="EcKL"/>
</dbReference>
<dbReference type="PANTHER" id="PTHR11012">
    <property type="entry name" value="PROTEIN KINASE-LIKE DOMAIN-CONTAINING"/>
    <property type="match status" value="1"/>
</dbReference>
<reference evidence="1 2" key="1">
    <citation type="journal article" date="2024" name="Front Chem Biol">
        <title>Unveiling the potential of Daldinia eschscholtzii MFLUCC 19-0629 through bioactivity and bioinformatics studies for enhanced sustainable agriculture production.</title>
        <authorList>
            <person name="Brooks S."/>
            <person name="Weaver J.A."/>
            <person name="Klomchit A."/>
            <person name="Alharthi S.A."/>
            <person name="Onlamun T."/>
            <person name="Nurani R."/>
            <person name="Vong T.K."/>
            <person name="Alberti F."/>
            <person name="Greco C."/>
        </authorList>
    </citation>
    <scope>NUCLEOTIDE SEQUENCE [LARGE SCALE GENOMIC DNA]</scope>
    <source>
        <strain evidence="1">MFLUCC 19-0629</strain>
    </source>
</reference>
<gene>
    <name evidence="1" type="ORF">Daesc_008845</name>
</gene>
<keyword evidence="2" id="KW-1185">Reference proteome</keyword>
<evidence type="ECO:0008006" key="3">
    <source>
        <dbReference type="Google" id="ProtNLM"/>
    </source>
</evidence>
<dbReference type="Proteomes" id="UP001369815">
    <property type="component" value="Unassembled WGS sequence"/>
</dbReference>
<proteinExistence type="predicted"/>
<dbReference type="Gene3D" id="3.90.1200.10">
    <property type="match status" value="1"/>
</dbReference>
<evidence type="ECO:0000313" key="2">
    <source>
        <dbReference type="Proteomes" id="UP001369815"/>
    </source>
</evidence>
<dbReference type="SUPFAM" id="SSF56112">
    <property type="entry name" value="Protein kinase-like (PK-like)"/>
    <property type="match status" value="1"/>
</dbReference>
<dbReference type="PANTHER" id="PTHR11012:SF30">
    <property type="entry name" value="PROTEIN KINASE-LIKE DOMAIN-CONTAINING"/>
    <property type="match status" value="1"/>
</dbReference>
<dbReference type="AlphaFoldDB" id="A0AAX6MDR4"/>
<sequence length="305" mass="35015">MASESEMPTENLPLLPNEVTAKWVGSKLGRTIKSATLTRSIFSTGSKLFYFIEYEDEVTDTSSRPSHICVKGVFDPDMVKAQPWTLSLAQREADFYAKIAPAIKHMGHPKAWWGGRNDRQGIAIMSDLVHEGCTFPPETTSYPLETVLEEYLMDGARIREVQKKYYARRNPKFRTLLHGDPHMGNTYFTADGHIRFLDWSAIHFASCFHDLVYFVSTTMTVKDRQIHEMEILDYYLSTLHKLGGPKLDRNDEELMIEYKKSYLTNLIWPVCGYALQTKERVDVLAERTIAAWVDHKVIEVVEAQP</sequence>
<comment type="caution">
    <text evidence="1">The sequence shown here is derived from an EMBL/GenBank/DDBJ whole genome shotgun (WGS) entry which is preliminary data.</text>
</comment>
<protein>
    <recommendedName>
        <fullName evidence="3">CHK kinase-like domain-containing protein</fullName>
    </recommendedName>
</protein>
<dbReference type="InterPro" id="IPR011009">
    <property type="entry name" value="Kinase-like_dom_sf"/>
</dbReference>
<evidence type="ECO:0000313" key="1">
    <source>
        <dbReference type="EMBL" id="KAK6950517.1"/>
    </source>
</evidence>